<evidence type="ECO:0000313" key="2">
    <source>
        <dbReference type="EMBL" id="MBR8464442.1"/>
    </source>
</evidence>
<dbReference type="Proteomes" id="UP000682951">
    <property type="component" value="Unassembled WGS sequence"/>
</dbReference>
<keyword evidence="3" id="KW-1185">Reference proteome</keyword>
<accession>A0ABS5HL33</accession>
<feature type="region of interest" description="Disordered" evidence="1">
    <location>
        <begin position="187"/>
        <end position="222"/>
    </location>
</feature>
<gene>
    <name evidence="2" type="ORF">KDD93_07675</name>
</gene>
<evidence type="ECO:0000313" key="3">
    <source>
        <dbReference type="Proteomes" id="UP000682951"/>
    </source>
</evidence>
<proteinExistence type="predicted"/>
<dbReference type="NCBIfam" id="NF033682">
    <property type="entry name" value="retention_LapA"/>
    <property type="match status" value="1"/>
</dbReference>
<protein>
    <submittedName>
        <fullName evidence="2">Retention module-containing protein</fullName>
    </submittedName>
</protein>
<sequence length="222" mass="22466">MATQIGTLKQTSGIVTAVDANGNERILSAGDEIFLGDIIKTQGSNSSAVVSMNNGKDITILANDTLSIDQSVAIDRNFEDNTIADATSLQQAILQGTDLTQLEETAAGAGGAPGGNGGTAQLNESYFIEGGHYSNVNATTSEIYDLAGLGTSAGFSGVSGASGVVADEIINDITPPDVKITEVTPIDTNSKADGSADKVKVAGNSEPDSPFVVKDGNGNVIG</sequence>
<feature type="non-terminal residue" evidence="2">
    <location>
        <position position="222"/>
    </location>
</feature>
<organism evidence="2 3">
    <name type="scientific">Campylobacter anatolicus</name>
    <dbReference type="NCBI Taxonomy" id="2829105"/>
    <lineage>
        <taxon>Bacteria</taxon>
        <taxon>Pseudomonadati</taxon>
        <taxon>Campylobacterota</taxon>
        <taxon>Epsilonproteobacteria</taxon>
        <taxon>Campylobacterales</taxon>
        <taxon>Campylobacteraceae</taxon>
        <taxon>Campylobacter</taxon>
    </lineage>
</organism>
<dbReference type="EMBL" id="JAGSSW010000008">
    <property type="protein sequence ID" value="MBR8464442.1"/>
    <property type="molecule type" value="Genomic_DNA"/>
</dbReference>
<name>A0ABS5HL33_9BACT</name>
<dbReference type="RefSeq" id="WP_212142330.1">
    <property type="nucleotide sequence ID" value="NZ_JAGSSW010000008.1"/>
</dbReference>
<evidence type="ECO:0000256" key="1">
    <source>
        <dbReference type="SAM" id="MobiDB-lite"/>
    </source>
</evidence>
<reference evidence="2 3" key="1">
    <citation type="submission" date="2021-04" db="EMBL/GenBank/DDBJ databases">
        <title>Molecular and phenotypic characterization and identification of bacterial isolates recovered from the Anatolian ground squirrels (Spermophilus xanthoprymnus) and which have the potential to form a new species in the Campylobacter genus.</title>
        <authorList>
            <person name="Aydin F."/>
            <person name="Abay S."/>
            <person name="Kayman T."/>
            <person name="Karakaya E."/>
            <person name="Mustak H.K."/>
            <person name="Mustak I.B."/>
            <person name="Bilgin N."/>
            <person name="Duzler A."/>
            <person name="Sahin O."/>
            <person name="Guran O."/>
            <person name="Saticioglu I.B."/>
        </authorList>
    </citation>
    <scope>NUCLEOTIDE SEQUENCE [LARGE SCALE GENOMIC DNA]</scope>
    <source>
        <strain evidence="3">faydin-G24</strain>
    </source>
</reference>
<dbReference type="InterPro" id="IPR047777">
    <property type="entry name" value="LapA-like_RM"/>
</dbReference>
<comment type="caution">
    <text evidence="2">The sequence shown here is derived from an EMBL/GenBank/DDBJ whole genome shotgun (WGS) entry which is preliminary data.</text>
</comment>